<dbReference type="OrthoDB" id="5989141at2759"/>
<feature type="coiled-coil region" evidence="1">
    <location>
        <begin position="73"/>
        <end position="121"/>
    </location>
</feature>
<feature type="compositionally biased region" description="Low complexity" evidence="2">
    <location>
        <begin position="28"/>
        <end position="44"/>
    </location>
</feature>
<evidence type="ECO:0000256" key="1">
    <source>
        <dbReference type="SAM" id="Coils"/>
    </source>
</evidence>
<feature type="domain" description="FP protein C-terminal" evidence="3">
    <location>
        <begin position="238"/>
        <end position="289"/>
    </location>
</feature>
<dbReference type="InterPro" id="IPR057251">
    <property type="entry name" value="FP_C"/>
</dbReference>
<feature type="region of interest" description="Disordered" evidence="2">
    <location>
        <begin position="25"/>
        <end position="46"/>
    </location>
</feature>
<sequence>MKCASCLKTGFRKLGDRRATWKCPDCKTSSAPRSTPSVPSSPTPRNVDSEMIMAEIKKLPQQISSFSLVIEDIKSIKDDVQQLKNSVEFAHETTKICSDKIKNLEQRTENVERNQEDMSSLTQVVSYLEDLIKTKDQLDRLNNAEIKGIPYIESENLFDVILKLGSVIKCQVAKTDINYIVRVPTRNDPKNKNIITSFGNRYIKENFVACARALKRNISASDVGYNSDTNIYINDHVTLENKILLNKTKTAAKEHGYAFSWVKNCKIFMRKSATSPVKLIKSELDLRRL</sequence>
<proteinExistence type="predicted"/>
<keyword evidence="5" id="KW-1185">Reference proteome</keyword>
<protein>
    <recommendedName>
        <fullName evidence="3">FP protein C-terminal domain-containing protein</fullName>
    </recommendedName>
</protein>
<evidence type="ECO:0000256" key="2">
    <source>
        <dbReference type="SAM" id="MobiDB-lite"/>
    </source>
</evidence>
<keyword evidence="1" id="KW-0175">Coiled coil</keyword>
<name>A0A9N9R6C9_9NEOP</name>
<evidence type="ECO:0000259" key="3">
    <source>
        <dbReference type="Pfam" id="PF25298"/>
    </source>
</evidence>
<organism evidence="4 5">
    <name type="scientific">Diatraea saccharalis</name>
    <name type="common">sugarcane borer</name>
    <dbReference type="NCBI Taxonomy" id="40085"/>
    <lineage>
        <taxon>Eukaryota</taxon>
        <taxon>Metazoa</taxon>
        <taxon>Ecdysozoa</taxon>
        <taxon>Arthropoda</taxon>
        <taxon>Hexapoda</taxon>
        <taxon>Insecta</taxon>
        <taxon>Pterygota</taxon>
        <taxon>Neoptera</taxon>
        <taxon>Endopterygota</taxon>
        <taxon>Lepidoptera</taxon>
        <taxon>Glossata</taxon>
        <taxon>Ditrysia</taxon>
        <taxon>Pyraloidea</taxon>
        <taxon>Crambidae</taxon>
        <taxon>Crambinae</taxon>
        <taxon>Diatraea</taxon>
    </lineage>
</organism>
<dbReference type="EMBL" id="OU893352">
    <property type="protein sequence ID" value="CAG9790294.1"/>
    <property type="molecule type" value="Genomic_DNA"/>
</dbReference>
<dbReference type="Proteomes" id="UP001153714">
    <property type="component" value="Chromosome 21"/>
</dbReference>
<evidence type="ECO:0000313" key="4">
    <source>
        <dbReference type="EMBL" id="CAG9790294.1"/>
    </source>
</evidence>
<reference evidence="4" key="2">
    <citation type="submission" date="2022-10" db="EMBL/GenBank/DDBJ databases">
        <authorList>
            <consortium name="ENA_rothamsted_submissions"/>
            <consortium name="culmorum"/>
            <person name="King R."/>
        </authorList>
    </citation>
    <scope>NUCLEOTIDE SEQUENCE</scope>
</reference>
<evidence type="ECO:0000313" key="5">
    <source>
        <dbReference type="Proteomes" id="UP001153714"/>
    </source>
</evidence>
<gene>
    <name evidence="4" type="ORF">DIATSA_LOCUS7963</name>
</gene>
<dbReference type="Pfam" id="PF25298">
    <property type="entry name" value="Baculo_FP_2nd"/>
    <property type="match status" value="1"/>
</dbReference>
<accession>A0A9N9R6C9</accession>
<reference evidence="4" key="1">
    <citation type="submission" date="2021-12" db="EMBL/GenBank/DDBJ databases">
        <authorList>
            <person name="King R."/>
        </authorList>
    </citation>
    <scope>NUCLEOTIDE SEQUENCE</scope>
</reference>
<dbReference type="AlphaFoldDB" id="A0A9N9R6C9"/>